<feature type="domain" description="Multidrug resistance protein MdtA-like barrel-sandwich hybrid" evidence="2">
    <location>
        <begin position="54"/>
        <end position="248"/>
    </location>
</feature>
<evidence type="ECO:0000313" key="4">
    <source>
        <dbReference type="Proteomes" id="UP001413721"/>
    </source>
</evidence>
<sequence>MFNSARRLLSAKTLIALVAGAAGALLVLYAWRLPPFETTVETTENAYVRGQVTMISPQLAGYITSIPVQDFDRVQAGDLLVRIDDRIYAQKLAQAEAALAGSRANLDHAEQDALSADARIASAKAEVAGARATLVRATADAARVDKLLTRGAATRSAADEARATLAQARAAVARAEAAVEVAVQDRQGVLVGRRSLEAAVANAEAAVQLARIDLDNTRITAPVAGQLGQIGARIGQYVSPGSQLAAVVPERRWIIANFKEGQIHDMKLGQAAIIEVDAMPGTSLRGHIEHVSPATGSEFSVLKPDNATGNFTKVAQRVPVRVELDTGQPQATGLAPGMSVVVRVDTAG</sequence>
<dbReference type="Gene3D" id="1.10.287.470">
    <property type="entry name" value="Helix hairpin bin"/>
    <property type="match status" value="2"/>
</dbReference>
<evidence type="ECO:0000259" key="2">
    <source>
        <dbReference type="Pfam" id="PF25917"/>
    </source>
</evidence>
<proteinExistence type="predicted"/>
<dbReference type="SUPFAM" id="SSF111369">
    <property type="entry name" value="HlyD-like secretion proteins"/>
    <property type="match status" value="2"/>
</dbReference>
<reference evidence="3 4" key="1">
    <citation type="submission" date="2024-03" db="EMBL/GenBank/DDBJ databases">
        <title>High-quality draft genome sequencing of Tistrella sp. BH-R2-4.</title>
        <authorList>
            <person name="Dong C."/>
        </authorList>
    </citation>
    <scope>NUCLEOTIDE SEQUENCE [LARGE SCALE GENOMIC DNA]</scope>
    <source>
        <strain evidence="3 4">BH-R2-4</strain>
    </source>
</reference>
<dbReference type="InterPro" id="IPR050739">
    <property type="entry name" value="MFP"/>
</dbReference>
<keyword evidence="4" id="KW-1185">Reference proteome</keyword>
<dbReference type="InterPro" id="IPR058625">
    <property type="entry name" value="MdtA-like_BSH"/>
</dbReference>
<dbReference type="Proteomes" id="UP001413721">
    <property type="component" value="Unassembled WGS sequence"/>
</dbReference>
<accession>A0ABU9YPR1</accession>
<evidence type="ECO:0000256" key="1">
    <source>
        <dbReference type="SAM" id="Coils"/>
    </source>
</evidence>
<dbReference type="EMBL" id="JBBKTW010000008">
    <property type="protein sequence ID" value="MEN2990806.1"/>
    <property type="molecule type" value="Genomic_DNA"/>
</dbReference>
<dbReference type="Pfam" id="PF25917">
    <property type="entry name" value="BSH_RND"/>
    <property type="match status" value="1"/>
</dbReference>
<protein>
    <submittedName>
        <fullName evidence="3">HlyD family secretion protein</fullName>
    </submittedName>
</protein>
<dbReference type="Gene3D" id="2.40.50.100">
    <property type="match status" value="1"/>
</dbReference>
<comment type="caution">
    <text evidence="3">The sequence shown here is derived from an EMBL/GenBank/DDBJ whole genome shotgun (WGS) entry which is preliminary data.</text>
</comment>
<gene>
    <name evidence="3" type="ORF">WG926_21000</name>
</gene>
<dbReference type="PANTHER" id="PTHR30386:SF24">
    <property type="entry name" value="MULTIDRUG RESISTANCE EFFLUX PUMP"/>
    <property type="match status" value="1"/>
</dbReference>
<dbReference type="Gene3D" id="2.40.30.170">
    <property type="match status" value="1"/>
</dbReference>
<evidence type="ECO:0000313" key="3">
    <source>
        <dbReference type="EMBL" id="MEN2990806.1"/>
    </source>
</evidence>
<dbReference type="RefSeq" id="WP_345938213.1">
    <property type="nucleotide sequence ID" value="NZ_JBBKTW010000008.1"/>
</dbReference>
<dbReference type="PANTHER" id="PTHR30386">
    <property type="entry name" value="MEMBRANE FUSION SUBUNIT OF EMRAB-TOLC MULTIDRUG EFFLUX PUMP"/>
    <property type="match status" value="1"/>
</dbReference>
<feature type="coiled-coil region" evidence="1">
    <location>
        <begin position="92"/>
        <end position="126"/>
    </location>
</feature>
<keyword evidence="1" id="KW-0175">Coiled coil</keyword>
<feature type="coiled-coil region" evidence="1">
    <location>
        <begin position="158"/>
        <end position="213"/>
    </location>
</feature>
<organism evidence="3 4">
    <name type="scientific">Tistrella arctica</name>
    <dbReference type="NCBI Taxonomy" id="3133430"/>
    <lineage>
        <taxon>Bacteria</taxon>
        <taxon>Pseudomonadati</taxon>
        <taxon>Pseudomonadota</taxon>
        <taxon>Alphaproteobacteria</taxon>
        <taxon>Geminicoccales</taxon>
        <taxon>Geminicoccaceae</taxon>
        <taxon>Tistrella</taxon>
    </lineage>
</organism>
<name>A0ABU9YPR1_9PROT</name>